<keyword evidence="1" id="KW-1133">Transmembrane helix</keyword>
<dbReference type="EMBL" id="BAABAS010000006">
    <property type="protein sequence ID" value="GAA4232492.1"/>
    <property type="molecule type" value="Genomic_DNA"/>
</dbReference>
<dbReference type="RefSeq" id="WP_344896932.1">
    <property type="nucleotide sequence ID" value="NZ_BAABAS010000006.1"/>
</dbReference>
<accession>A0ABP8C2I7</accession>
<proteinExistence type="predicted"/>
<evidence type="ECO:0008006" key="4">
    <source>
        <dbReference type="Google" id="ProtNLM"/>
    </source>
</evidence>
<reference evidence="3" key="1">
    <citation type="journal article" date="2019" name="Int. J. Syst. Evol. Microbiol.">
        <title>The Global Catalogue of Microorganisms (GCM) 10K type strain sequencing project: providing services to taxonomists for standard genome sequencing and annotation.</title>
        <authorList>
            <consortium name="The Broad Institute Genomics Platform"/>
            <consortium name="The Broad Institute Genome Sequencing Center for Infectious Disease"/>
            <person name="Wu L."/>
            <person name="Ma J."/>
        </authorList>
    </citation>
    <scope>NUCLEOTIDE SEQUENCE [LARGE SCALE GENOMIC DNA]</scope>
    <source>
        <strain evidence="3">JCM 17440</strain>
    </source>
</reference>
<gene>
    <name evidence="2" type="ORF">GCM10022254_32510</name>
</gene>
<evidence type="ECO:0000313" key="3">
    <source>
        <dbReference type="Proteomes" id="UP001501710"/>
    </source>
</evidence>
<protein>
    <recommendedName>
        <fullName evidence="4">Methyl-accepting chemotaxis protein</fullName>
    </recommendedName>
</protein>
<evidence type="ECO:0000256" key="1">
    <source>
        <dbReference type="SAM" id="Phobius"/>
    </source>
</evidence>
<organism evidence="2 3">
    <name type="scientific">Actinomadura meridiana</name>
    <dbReference type="NCBI Taxonomy" id="559626"/>
    <lineage>
        <taxon>Bacteria</taxon>
        <taxon>Bacillati</taxon>
        <taxon>Actinomycetota</taxon>
        <taxon>Actinomycetes</taxon>
        <taxon>Streptosporangiales</taxon>
        <taxon>Thermomonosporaceae</taxon>
        <taxon>Actinomadura</taxon>
    </lineage>
</organism>
<name>A0ABP8C2I7_9ACTN</name>
<feature type="transmembrane region" description="Helical" evidence="1">
    <location>
        <begin position="82"/>
        <end position="100"/>
    </location>
</feature>
<keyword evidence="1" id="KW-0812">Transmembrane</keyword>
<keyword evidence="3" id="KW-1185">Reference proteome</keyword>
<evidence type="ECO:0000313" key="2">
    <source>
        <dbReference type="EMBL" id="GAA4232492.1"/>
    </source>
</evidence>
<feature type="transmembrane region" description="Helical" evidence="1">
    <location>
        <begin position="106"/>
        <end position="126"/>
    </location>
</feature>
<dbReference type="Proteomes" id="UP001501710">
    <property type="component" value="Unassembled WGS sequence"/>
</dbReference>
<comment type="caution">
    <text evidence="2">The sequence shown here is derived from an EMBL/GenBank/DDBJ whole genome shotgun (WGS) entry which is preliminary data.</text>
</comment>
<keyword evidence="1" id="KW-0472">Membrane</keyword>
<sequence>MAKLGGGAAKIAAEKLIIVAAELAKSGVTTAERRIRDIDAVVDSLPFPVVERLVAPDRVLAELDDVQARPVRELHSLRNQTALLPLVLTWLSIGFAVMIHGTSLLVPVYSTVAVVDAVLIGTVVALTRAVHSKEQAAAAEYYRIAEQVDAAMKALAIAMAGHAASTPENPEDWAVAAREVLEETRKQTAELFESTTAAVDKASENLASVHTETEKLVGLLAEQSGKTLDSLRQANEQMVARVAKEAVDVLNSAVAEDRALVSEHLAPLIEQFQANVESFTRGFDAYQEDISAFVAVTSDVGVATKALGESAASYTDTAESIDTHLRSIESSQQAFIENVTESARNMGTAAGAMETMSKLLSDRLRADLETITRQLTSSSAGLAAVDTNLVQTTDALGMAADRLQAAAAAIGGASAEGRRWFRRR</sequence>